<dbReference type="KEGG" id="tpi:TREPR_2258"/>
<dbReference type="RefSeq" id="WP_015707935.1">
    <property type="nucleotide sequence ID" value="NC_015578.1"/>
</dbReference>
<dbReference type="STRING" id="545694.TREPR_2258"/>
<dbReference type="InterPro" id="IPR011010">
    <property type="entry name" value="DNA_brk_join_enz"/>
</dbReference>
<dbReference type="AlphaFoldDB" id="F5YIE8"/>
<dbReference type="PANTHER" id="PTHR30349:SF94">
    <property type="entry name" value="INTEGRASE_RECOMBINASE HI_1414-RELATED"/>
    <property type="match status" value="1"/>
</dbReference>
<keyword evidence="2" id="KW-0233">DNA recombination</keyword>
<dbReference type="CDD" id="cd00397">
    <property type="entry name" value="DNA_BRE_C"/>
    <property type="match status" value="1"/>
</dbReference>
<reference evidence="5" key="1">
    <citation type="submission" date="2009-12" db="EMBL/GenBank/DDBJ databases">
        <title>Complete sequence of Treponema primitia strain ZAS-2.</title>
        <authorList>
            <person name="Tetu S.G."/>
            <person name="Matson E."/>
            <person name="Ren Q."/>
            <person name="Seshadri R."/>
            <person name="Elbourne L."/>
            <person name="Hassan K.A."/>
            <person name="Durkin A."/>
            <person name="Radune D."/>
            <person name="Mohamoud Y."/>
            <person name="Shay R."/>
            <person name="Jin S."/>
            <person name="Zhang X."/>
            <person name="Lucey K."/>
            <person name="Ballor N.R."/>
            <person name="Ottesen E."/>
            <person name="Rosenthal R."/>
            <person name="Allen A."/>
            <person name="Leadbetter J.R."/>
            <person name="Paulsen I.T."/>
        </authorList>
    </citation>
    <scope>NUCLEOTIDE SEQUENCE [LARGE SCALE GENOMIC DNA]</scope>
    <source>
        <strain evidence="5">ATCC BAA-887 / DSM 12427 / ZAS-2</strain>
    </source>
</reference>
<organism evidence="4 5">
    <name type="scientific">Treponema primitia (strain ATCC BAA-887 / DSM 12427 / ZAS-2)</name>
    <dbReference type="NCBI Taxonomy" id="545694"/>
    <lineage>
        <taxon>Bacteria</taxon>
        <taxon>Pseudomonadati</taxon>
        <taxon>Spirochaetota</taxon>
        <taxon>Spirochaetia</taxon>
        <taxon>Spirochaetales</taxon>
        <taxon>Treponemataceae</taxon>
        <taxon>Treponema</taxon>
    </lineage>
</organism>
<dbReference type="SUPFAM" id="SSF56349">
    <property type="entry name" value="DNA breaking-rejoining enzymes"/>
    <property type="match status" value="1"/>
</dbReference>
<sequence length="451" mass="50596">MRRFYLHKRGSVFYAELITTAGVKLNARSTGKKTRDEALLVVADWLKEGLPVVKQPGYLAGTESSKSKPISVVADRAGILSAIKKAVLERDDAFAIVAALRAKGLIDIPVVATGKGNVKFIDYLKEFWDYEKSPYVRDKLAHGHSIGRHHCTLNHGRVVNYWEPFFKDRALNTITRQDIKTFSLGLSDTGRSPSTINGIMVLGTSALSYAAQEGYIPLDPCKGIARFSGKPAKRGILTEKEAEAIFNLDWAEKRAYLANKVAATTGMRAGEILALRREDIGEQSLHIRHSYSRLDGLKTPKNGDERKAPLYPEIKTELLALVDEAETLHGKGAYIFYSLTNEKPCQDDLILDGLHDAIKKLNEKFEKEGRELEKIDWKARNIVFHSWRHYWAARMSDRMTAEQLTRITGHKSRAVFDQYADHITEDNIKEVSNVGREVFGGILKFPEPKGA</sequence>
<dbReference type="InterPro" id="IPR002104">
    <property type="entry name" value="Integrase_catalytic"/>
</dbReference>
<dbReference type="Pfam" id="PF00589">
    <property type="entry name" value="Phage_integrase"/>
    <property type="match status" value="1"/>
</dbReference>
<evidence type="ECO:0000259" key="3">
    <source>
        <dbReference type="PROSITE" id="PS51898"/>
    </source>
</evidence>
<dbReference type="InterPro" id="IPR013762">
    <property type="entry name" value="Integrase-like_cat_sf"/>
</dbReference>
<keyword evidence="1" id="KW-0238">DNA-binding</keyword>
<dbReference type="InterPro" id="IPR010998">
    <property type="entry name" value="Integrase_recombinase_N"/>
</dbReference>
<dbReference type="EMBL" id="CP001843">
    <property type="protein sequence ID" value="AEF86238.1"/>
    <property type="molecule type" value="Genomic_DNA"/>
</dbReference>
<dbReference type="GO" id="GO:0006310">
    <property type="term" value="P:DNA recombination"/>
    <property type="evidence" value="ECO:0007669"/>
    <property type="project" value="UniProtKB-KW"/>
</dbReference>
<dbReference type="GO" id="GO:0003677">
    <property type="term" value="F:DNA binding"/>
    <property type="evidence" value="ECO:0007669"/>
    <property type="project" value="UniProtKB-KW"/>
</dbReference>
<name>F5YIE8_TREPZ</name>
<evidence type="ECO:0000313" key="5">
    <source>
        <dbReference type="Proteomes" id="UP000009223"/>
    </source>
</evidence>
<reference evidence="4 5" key="2">
    <citation type="journal article" date="2011" name="ISME J.">
        <title>RNA-seq reveals cooperative metabolic interactions between two termite-gut spirochete species in co-culture.</title>
        <authorList>
            <person name="Rosenthal A.Z."/>
            <person name="Matson E.G."/>
            <person name="Eldar A."/>
            <person name="Leadbetter J.R."/>
        </authorList>
    </citation>
    <scope>NUCLEOTIDE SEQUENCE [LARGE SCALE GENOMIC DNA]</scope>
    <source>
        <strain evidence="5">ATCC BAA-887 / DSM 12427 / ZAS-2</strain>
    </source>
</reference>
<dbReference type="GO" id="GO:0015074">
    <property type="term" value="P:DNA integration"/>
    <property type="evidence" value="ECO:0007669"/>
    <property type="project" value="InterPro"/>
</dbReference>
<dbReference type="Gene3D" id="1.10.443.10">
    <property type="entry name" value="Intergrase catalytic core"/>
    <property type="match status" value="1"/>
</dbReference>
<accession>F5YIE8</accession>
<dbReference type="PANTHER" id="PTHR30349">
    <property type="entry name" value="PHAGE INTEGRASE-RELATED"/>
    <property type="match status" value="1"/>
</dbReference>
<dbReference type="InterPro" id="IPR050090">
    <property type="entry name" value="Tyrosine_recombinase_XerCD"/>
</dbReference>
<evidence type="ECO:0000256" key="1">
    <source>
        <dbReference type="ARBA" id="ARBA00023125"/>
    </source>
</evidence>
<dbReference type="eggNOG" id="COG0582">
    <property type="taxonomic scope" value="Bacteria"/>
</dbReference>
<dbReference type="PROSITE" id="PS51898">
    <property type="entry name" value="TYR_RECOMBINASE"/>
    <property type="match status" value="1"/>
</dbReference>
<evidence type="ECO:0000256" key="2">
    <source>
        <dbReference type="ARBA" id="ARBA00023172"/>
    </source>
</evidence>
<protein>
    <submittedName>
        <fullName evidence="4">Site-specific recombinase, phage integrase family</fullName>
    </submittedName>
</protein>
<evidence type="ECO:0000313" key="4">
    <source>
        <dbReference type="EMBL" id="AEF86238.1"/>
    </source>
</evidence>
<feature type="domain" description="Tyr recombinase" evidence="3">
    <location>
        <begin position="232"/>
        <end position="433"/>
    </location>
</feature>
<dbReference type="OrthoDB" id="354675at2"/>
<gene>
    <name evidence="4" type="ordered locus">TREPR_2258</name>
</gene>
<dbReference type="Gene3D" id="1.10.150.130">
    <property type="match status" value="1"/>
</dbReference>
<dbReference type="HOGENOM" id="CLU_053688_0_0_12"/>
<proteinExistence type="predicted"/>
<keyword evidence="5" id="KW-1185">Reference proteome</keyword>
<dbReference type="Proteomes" id="UP000009223">
    <property type="component" value="Chromosome"/>
</dbReference>